<evidence type="ECO:0000256" key="1">
    <source>
        <dbReference type="ARBA" id="ARBA00022729"/>
    </source>
</evidence>
<dbReference type="InterPro" id="IPR013424">
    <property type="entry name" value="Ice-binding_C"/>
</dbReference>
<dbReference type="NCBIfam" id="TIGR02601">
    <property type="entry name" value="autotrns_rpt"/>
    <property type="match status" value="3"/>
</dbReference>
<protein>
    <submittedName>
        <fullName evidence="3">PEP-CTERM sorting domain-containing protein</fullName>
    </submittedName>
</protein>
<proteinExistence type="predicted"/>
<sequence length="571" mass="55944">MAFAYDAAMNPSSRLCRSRVSRVVLSTTLLLSLASVSRAADGTWATTSTGLLWSTAGNWSGSVIADGSGFTANFNNVDIPATPVTTVNLDSTRTIGNLVFGDTNTATAGSWVLSNNGNAANALTLAGTTPTITVDTLGTGATATISAVIAGSSGLTKAGLGTLVLSGANTFSGTTNVNAGTLRLASDTAIGNADIASGAVLNVDSVSVVYSGNTSGAGRITKTNSGSTLTLLGNGLHSGGTTLTDGRLILGTGTNNGLGTGTFTLSRGAVQSLDNSTRTITNALSMGSNELSFGALQGASTGLGDLNFASTTGTTIGGSKIWTVTNSTTATFANNWSGNTGWSITKAGTGTLVFSGNMNTSGALTVNAGAMTLNGLTNSYTGVTTVSGGILLINGAKTGTGAVTITSGTFGGNGTIAGAATAASGSFLSPGASSGVAGTLTFTSTLDISGLASGTGGLLFNLGSVGSSDKIALSSGALTIGTGALDWNDFSFTTLSGYGVGTYTLFSTTTSIVGTMGSNLTGTVGGLNGTLSISGNDIVLTVSAIPEPSTYALIGGVLSLGLAATLRRKRL</sequence>
<dbReference type="InterPro" id="IPR013425">
    <property type="entry name" value="Autotrns_rpt"/>
</dbReference>
<keyword evidence="1 2" id="KW-0732">Signal</keyword>
<name>A0A556QJY6_9BACT</name>
<comment type="caution">
    <text evidence="3">The sequence shown here is derived from an EMBL/GenBank/DDBJ whole genome shotgun (WGS) entry which is preliminary data.</text>
</comment>
<evidence type="ECO:0000313" key="4">
    <source>
        <dbReference type="Proteomes" id="UP000315648"/>
    </source>
</evidence>
<reference evidence="3 4" key="1">
    <citation type="submission" date="2019-07" db="EMBL/GenBank/DDBJ databases">
        <title>Description of 53C-WASEF.</title>
        <authorList>
            <person name="Pitt A."/>
            <person name="Hahn M.W."/>
        </authorList>
    </citation>
    <scope>NUCLEOTIDE SEQUENCE [LARGE SCALE GENOMIC DNA]</scope>
    <source>
        <strain evidence="3 4">53C-WASEF</strain>
    </source>
</reference>
<evidence type="ECO:0000256" key="2">
    <source>
        <dbReference type="SAM" id="SignalP"/>
    </source>
</evidence>
<dbReference type="OrthoDB" id="189136at2"/>
<dbReference type="Proteomes" id="UP000315648">
    <property type="component" value="Unassembled WGS sequence"/>
</dbReference>
<dbReference type="SUPFAM" id="SSF51126">
    <property type="entry name" value="Pectin lyase-like"/>
    <property type="match status" value="2"/>
</dbReference>
<dbReference type="EMBL" id="VMBG01000002">
    <property type="protein sequence ID" value="TSJ76938.1"/>
    <property type="molecule type" value="Genomic_DNA"/>
</dbReference>
<dbReference type="InterPro" id="IPR011050">
    <property type="entry name" value="Pectin_lyase_fold/virulence"/>
</dbReference>
<dbReference type="AlphaFoldDB" id="A0A556QJY6"/>
<feature type="signal peptide" evidence="2">
    <location>
        <begin position="1"/>
        <end position="39"/>
    </location>
</feature>
<keyword evidence="4" id="KW-1185">Reference proteome</keyword>
<gene>
    <name evidence="3" type="ORF">FPL22_12540</name>
</gene>
<organism evidence="3 4">
    <name type="scientific">Rariglobus hedericola</name>
    <dbReference type="NCBI Taxonomy" id="2597822"/>
    <lineage>
        <taxon>Bacteria</taxon>
        <taxon>Pseudomonadati</taxon>
        <taxon>Verrucomicrobiota</taxon>
        <taxon>Opitutia</taxon>
        <taxon>Opitutales</taxon>
        <taxon>Opitutaceae</taxon>
        <taxon>Rariglobus</taxon>
    </lineage>
</organism>
<dbReference type="Pfam" id="PF12951">
    <property type="entry name" value="PATR"/>
    <property type="match status" value="2"/>
</dbReference>
<dbReference type="NCBIfam" id="TIGR02595">
    <property type="entry name" value="PEP_CTERM"/>
    <property type="match status" value="1"/>
</dbReference>
<accession>A0A556QJY6</accession>
<feature type="chain" id="PRO_5022088618" evidence="2">
    <location>
        <begin position="40"/>
        <end position="571"/>
    </location>
</feature>
<evidence type="ECO:0000313" key="3">
    <source>
        <dbReference type="EMBL" id="TSJ76938.1"/>
    </source>
</evidence>